<dbReference type="Proteomes" id="UP001482620">
    <property type="component" value="Unassembled WGS sequence"/>
</dbReference>
<gene>
    <name evidence="1" type="ORF">ILYODFUR_017228</name>
</gene>
<accession>A0ABV0SZI4</accession>
<keyword evidence="2" id="KW-1185">Reference proteome</keyword>
<protein>
    <submittedName>
        <fullName evidence="1">Uncharacterized protein</fullName>
    </submittedName>
</protein>
<evidence type="ECO:0000313" key="2">
    <source>
        <dbReference type="Proteomes" id="UP001482620"/>
    </source>
</evidence>
<name>A0ABV0SZI4_9TELE</name>
<comment type="caution">
    <text evidence="1">The sequence shown here is derived from an EMBL/GenBank/DDBJ whole genome shotgun (WGS) entry which is preliminary data.</text>
</comment>
<proteinExistence type="predicted"/>
<evidence type="ECO:0000313" key="1">
    <source>
        <dbReference type="EMBL" id="MEQ2225417.1"/>
    </source>
</evidence>
<sequence>MLKDVAGSRSLSTVSPDSVTSVTCAQCEPAFICEEHRAPVANLPILVFSGKCQASCTVLGCEHNPHLWTSGPHTILMELVSNRLCRHMHICGLLEVILQGSGSAPPVPPCTKAEVAVLLLGCCPPTASSTSPGVLACLLVAPPGSGHYADRHSKPSCHSSH</sequence>
<organism evidence="1 2">
    <name type="scientific">Ilyodon furcidens</name>
    <name type="common">goldbreast splitfin</name>
    <dbReference type="NCBI Taxonomy" id="33524"/>
    <lineage>
        <taxon>Eukaryota</taxon>
        <taxon>Metazoa</taxon>
        <taxon>Chordata</taxon>
        <taxon>Craniata</taxon>
        <taxon>Vertebrata</taxon>
        <taxon>Euteleostomi</taxon>
        <taxon>Actinopterygii</taxon>
        <taxon>Neopterygii</taxon>
        <taxon>Teleostei</taxon>
        <taxon>Neoteleostei</taxon>
        <taxon>Acanthomorphata</taxon>
        <taxon>Ovalentaria</taxon>
        <taxon>Atherinomorphae</taxon>
        <taxon>Cyprinodontiformes</taxon>
        <taxon>Goodeidae</taxon>
        <taxon>Ilyodon</taxon>
    </lineage>
</organism>
<dbReference type="EMBL" id="JAHRIQ010013193">
    <property type="protein sequence ID" value="MEQ2225417.1"/>
    <property type="molecule type" value="Genomic_DNA"/>
</dbReference>
<reference evidence="1 2" key="1">
    <citation type="submission" date="2021-06" db="EMBL/GenBank/DDBJ databases">
        <authorList>
            <person name="Palmer J.M."/>
        </authorList>
    </citation>
    <scope>NUCLEOTIDE SEQUENCE [LARGE SCALE GENOMIC DNA]</scope>
    <source>
        <strain evidence="2">if_2019</strain>
        <tissue evidence="1">Muscle</tissue>
    </source>
</reference>